<sequence>MPRKDIEFKTHDNVTLRGWLYTPSSGSGKAPCLVMAHGFSAVKEMDLDTFAEYFTSKLNLVCLVYDNRGFGSSDVKDGHPLYEINPNEQVSDYSDAITYAQTLPEVDADKIGVWGSSYSGGHVLVVGAIDRRVKIVLSQVPLVTGLGNFSALVRSDVRPQMDQMFMDDRLARFAHKDPVRIPVVDENPQAPSALPTSDSYQFFQAWGKKSPWKNDVTLKSMEMLRAYEPVAYIHRISPTPLLMTVERNDVLTPSQLALDAYSKALEPKQLQILPGGHFDAYSGPTFESNAGTQAEFLKKHLGV</sequence>
<dbReference type="InterPro" id="IPR029058">
    <property type="entry name" value="AB_hydrolase_fold"/>
</dbReference>
<reference evidence="4" key="1">
    <citation type="journal article" date="2020" name="Stud. Mycol.">
        <title>101 Dothideomycetes genomes: a test case for predicting lifestyles and emergence of pathogens.</title>
        <authorList>
            <person name="Haridas S."/>
            <person name="Albert R."/>
            <person name="Binder M."/>
            <person name="Bloem J."/>
            <person name="Labutti K."/>
            <person name="Salamov A."/>
            <person name="Andreopoulos B."/>
            <person name="Baker S."/>
            <person name="Barry K."/>
            <person name="Bills G."/>
            <person name="Bluhm B."/>
            <person name="Cannon C."/>
            <person name="Castanera R."/>
            <person name="Culley D."/>
            <person name="Daum C."/>
            <person name="Ezra D."/>
            <person name="Gonzalez J."/>
            <person name="Henrissat B."/>
            <person name="Kuo A."/>
            <person name="Liang C."/>
            <person name="Lipzen A."/>
            <person name="Lutzoni F."/>
            <person name="Magnuson J."/>
            <person name="Mondo S."/>
            <person name="Nolan M."/>
            <person name="Ohm R."/>
            <person name="Pangilinan J."/>
            <person name="Park H.-J."/>
            <person name="Ramirez L."/>
            <person name="Alfaro M."/>
            <person name="Sun H."/>
            <person name="Tritt A."/>
            <person name="Yoshinaga Y."/>
            <person name="Zwiers L.-H."/>
            <person name="Turgeon B."/>
            <person name="Goodwin S."/>
            <person name="Spatafora J."/>
            <person name="Crous P."/>
            <person name="Grigoriev I."/>
        </authorList>
    </citation>
    <scope>NUCLEOTIDE SEQUENCE</scope>
    <source>
        <strain evidence="4">CBS 133067</strain>
    </source>
</reference>
<dbReference type="Proteomes" id="UP000799772">
    <property type="component" value="Unassembled WGS sequence"/>
</dbReference>
<dbReference type="Pfam" id="PF12697">
    <property type="entry name" value="Abhydrolase_6"/>
    <property type="match status" value="1"/>
</dbReference>
<comment type="similarity">
    <text evidence="2">Belongs to the AB hydrolase superfamily. FUS2 hydrolase family.</text>
</comment>
<evidence type="ECO:0000259" key="3">
    <source>
        <dbReference type="Pfam" id="PF12697"/>
    </source>
</evidence>
<gene>
    <name evidence="4" type="ORF">NA57DRAFT_46245</name>
</gene>
<proteinExistence type="inferred from homology"/>
<evidence type="ECO:0000313" key="5">
    <source>
        <dbReference type="Proteomes" id="UP000799772"/>
    </source>
</evidence>
<dbReference type="EMBL" id="ML978134">
    <property type="protein sequence ID" value="KAF2094345.1"/>
    <property type="molecule type" value="Genomic_DNA"/>
</dbReference>
<protein>
    <submittedName>
        <fullName evidence="4">Alpha/beta-hydrolase</fullName>
    </submittedName>
</protein>
<evidence type="ECO:0000256" key="2">
    <source>
        <dbReference type="ARBA" id="ARBA00038115"/>
    </source>
</evidence>
<organism evidence="4 5">
    <name type="scientific">Rhizodiscina lignyota</name>
    <dbReference type="NCBI Taxonomy" id="1504668"/>
    <lineage>
        <taxon>Eukaryota</taxon>
        <taxon>Fungi</taxon>
        <taxon>Dikarya</taxon>
        <taxon>Ascomycota</taxon>
        <taxon>Pezizomycotina</taxon>
        <taxon>Dothideomycetes</taxon>
        <taxon>Pleosporomycetidae</taxon>
        <taxon>Aulographales</taxon>
        <taxon>Rhizodiscinaceae</taxon>
        <taxon>Rhizodiscina</taxon>
    </lineage>
</organism>
<evidence type="ECO:0000256" key="1">
    <source>
        <dbReference type="ARBA" id="ARBA00022801"/>
    </source>
</evidence>
<dbReference type="Gene3D" id="1.10.10.800">
    <property type="match status" value="1"/>
</dbReference>
<dbReference type="AlphaFoldDB" id="A0A9P4M2B1"/>
<evidence type="ECO:0000313" key="4">
    <source>
        <dbReference type="EMBL" id="KAF2094345.1"/>
    </source>
</evidence>
<dbReference type="GO" id="GO:0016788">
    <property type="term" value="F:hydrolase activity, acting on ester bonds"/>
    <property type="evidence" value="ECO:0007669"/>
    <property type="project" value="UniProtKB-ARBA"/>
</dbReference>
<dbReference type="InterPro" id="IPR050261">
    <property type="entry name" value="FrsA_esterase"/>
</dbReference>
<dbReference type="PANTHER" id="PTHR22946">
    <property type="entry name" value="DIENELACTONE HYDROLASE DOMAIN-CONTAINING PROTEIN-RELATED"/>
    <property type="match status" value="1"/>
</dbReference>
<dbReference type="InterPro" id="IPR000073">
    <property type="entry name" value="AB_hydrolase_1"/>
</dbReference>
<feature type="domain" description="AB hydrolase-1" evidence="3">
    <location>
        <begin position="33"/>
        <end position="278"/>
    </location>
</feature>
<keyword evidence="5" id="KW-1185">Reference proteome</keyword>
<dbReference type="PANTHER" id="PTHR22946:SF9">
    <property type="entry name" value="POLYKETIDE TRANSFERASE AF380"/>
    <property type="match status" value="1"/>
</dbReference>
<dbReference type="SUPFAM" id="SSF53474">
    <property type="entry name" value="alpha/beta-Hydrolases"/>
    <property type="match status" value="1"/>
</dbReference>
<name>A0A9P4M2B1_9PEZI</name>
<keyword evidence="1" id="KW-0378">Hydrolase</keyword>
<dbReference type="OrthoDB" id="2498029at2759"/>
<comment type="caution">
    <text evidence="4">The sequence shown here is derived from an EMBL/GenBank/DDBJ whole genome shotgun (WGS) entry which is preliminary data.</text>
</comment>
<accession>A0A9P4M2B1</accession>
<dbReference type="Gene3D" id="3.40.50.1820">
    <property type="entry name" value="alpha/beta hydrolase"/>
    <property type="match status" value="1"/>
</dbReference>